<keyword evidence="5" id="KW-0804">Transcription</keyword>
<gene>
    <name evidence="7" type="ORF">SEPCBS119000_003602</name>
</gene>
<evidence type="ECO:0000256" key="3">
    <source>
        <dbReference type="ARBA" id="ARBA00022833"/>
    </source>
</evidence>
<dbReference type="PANTHER" id="PTHR20934:SF0">
    <property type="entry name" value="TRANSCRIPTION ELONGATION FACTOR 1 HOMOLOG"/>
    <property type="match status" value="1"/>
</dbReference>
<dbReference type="InterPro" id="IPR038567">
    <property type="entry name" value="T_Elf1_sf"/>
</dbReference>
<proteinExistence type="inferred from homology"/>
<dbReference type="EMBL" id="CAWUON010000048">
    <property type="protein sequence ID" value="CAK7269504.1"/>
    <property type="molecule type" value="Genomic_DNA"/>
</dbReference>
<dbReference type="Gene3D" id="2.20.25.190">
    <property type="match status" value="1"/>
</dbReference>
<dbReference type="Proteomes" id="UP001642502">
    <property type="component" value="Unassembled WGS sequence"/>
</dbReference>
<evidence type="ECO:0000256" key="6">
    <source>
        <dbReference type="SAM" id="MobiDB-lite"/>
    </source>
</evidence>
<dbReference type="InterPro" id="IPR007808">
    <property type="entry name" value="Elf1"/>
</dbReference>
<keyword evidence="8" id="KW-1185">Reference proteome</keyword>
<feature type="region of interest" description="Disordered" evidence="6">
    <location>
        <begin position="1"/>
        <end position="20"/>
    </location>
</feature>
<evidence type="ECO:0000256" key="4">
    <source>
        <dbReference type="ARBA" id="ARBA00023242"/>
    </source>
</evidence>
<dbReference type="PANTHER" id="PTHR20934">
    <property type="entry name" value="TRANSCRIPTION ELONGATION FACTOR 1 HOMOLOG"/>
    <property type="match status" value="1"/>
</dbReference>
<dbReference type="SUPFAM" id="SSF57783">
    <property type="entry name" value="Zinc beta-ribbon"/>
    <property type="match status" value="1"/>
</dbReference>
<evidence type="ECO:0000256" key="1">
    <source>
        <dbReference type="ARBA" id="ARBA00004123"/>
    </source>
</evidence>
<feature type="compositionally biased region" description="Basic and acidic residues" evidence="6">
    <location>
        <begin position="57"/>
        <end position="67"/>
    </location>
</feature>
<accession>A0ABP0DNS9</accession>
<comment type="function">
    <text evidence="5">Transcription elongation factor implicated in the maintenance of proper chromatin structure in actively transcribed regions.</text>
</comment>
<comment type="subcellular location">
    <subcellularLocation>
        <location evidence="1 5">Nucleus</location>
    </subcellularLocation>
</comment>
<evidence type="ECO:0000313" key="7">
    <source>
        <dbReference type="EMBL" id="CAK7269504.1"/>
    </source>
</evidence>
<evidence type="ECO:0000256" key="2">
    <source>
        <dbReference type="ARBA" id="ARBA00009730"/>
    </source>
</evidence>
<protein>
    <recommendedName>
        <fullName evidence="5">Transcription elongation factor 1 homolog</fullName>
    </recommendedName>
</protein>
<keyword evidence="5" id="KW-0479">Metal-binding</keyword>
<keyword evidence="5" id="KW-0863">Zinc-finger</keyword>
<dbReference type="Pfam" id="PF05129">
    <property type="entry name" value="Zn_ribbon_Elf1"/>
    <property type="match status" value="1"/>
</dbReference>
<name>A0ABP0DNS9_9PEZI</name>
<reference evidence="7 8" key="1">
    <citation type="submission" date="2024-01" db="EMBL/GenBank/DDBJ databases">
        <authorList>
            <person name="Allen C."/>
            <person name="Tagirdzhanova G."/>
        </authorList>
    </citation>
    <scope>NUCLEOTIDE SEQUENCE [LARGE SCALE GENOMIC DNA]</scope>
    <source>
        <strain evidence="7 8">CBS 119000</strain>
    </source>
</reference>
<organism evidence="7 8">
    <name type="scientific">Sporothrix epigloea</name>
    <dbReference type="NCBI Taxonomy" id="1892477"/>
    <lineage>
        <taxon>Eukaryota</taxon>
        <taxon>Fungi</taxon>
        <taxon>Dikarya</taxon>
        <taxon>Ascomycota</taxon>
        <taxon>Pezizomycotina</taxon>
        <taxon>Sordariomycetes</taxon>
        <taxon>Sordariomycetidae</taxon>
        <taxon>Ophiostomatales</taxon>
        <taxon>Ophiostomataceae</taxon>
        <taxon>Sporothrix</taxon>
    </lineage>
</organism>
<keyword evidence="3 5" id="KW-0862">Zinc</keyword>
<evidence type="ECO:0000313" key="8">
    <source>
        <dbReference type="Proteomes" id="UP001642502"/>
    </source>
</evidence>
<keyword evidence="5" id="KW-0805">Transcription regulation</keyword>
<comment type="similarity">
    <text evidence="2 5">Belongs to the ELOF1 family.</text>
</comment>
<evidence type="ECO:0000256" key="5">
    <source>
        <dbReference type="RuleBase" id="RU364033"/>
    </source>
</evidence>
<sequence length="90" mass="10038">MGKRKSSSKPQGPKKADPLPTTFTCLFCNHEKSVTVKLDKKLGIGYLEYSVAQEKVESERSRGRLDSSHYATGRAGASLRDLEEDDEDDF</sequence>
<keyword evidence="4 5" id="KW-0539">Nucleus</keyword>
<feature type="region of interest" description="Disordered" evidence="6">
    <location>
        <begin position="57"/>
        <end position="90"/>
    </location>
</feature>
<comment type="caution">
    <text evidence="7">The sequence shown here is derived from an EMBL/GenBank/DDBJ whole genome shotgun (WGS) entry which is preliminary data.</text>
</comment>